<keyword evidence="2" id="KW-1185">Reference proteome</keyword>
<reference evidence="2" key="1">
    <citation type="journal article" date="2019" name="Int. J. Syst. Evol. Microbiol.">
        <title>The Global Catalogue of Microorganisms (GCM) 10K type strain sequencing project: providing services to taxonomists for standard genome sequencing and annotation.</title>
        <authorList>
            <consortium name="The Broad Institute Genomics Platform"/>
            <consortium name="The Broad Institute Genome Sequencing Center for Infectious Disease"/>
            <person name="Wu L."/>
            <person name="Ma J."/>
        </authorList>
    </citation>
    <scope>NUCLEOTIDE SEQUENCE [LARGE SCALE GENOMIC DNA]</scope>
    <source>
        <strain evidence="2">CGMCC 1.7030</strain>
    </source>
</reference>
<dbReference type="RefSeq" id="WP_377915167.1">
    <property type="nucleotide sequence ID" value="NZ_JBHSKS010000007.1"/>
</dbReference>
<dbReference type="Proteomes" id="UP001596163">
    <property type="component" value="Unassembled WGS sequence"/>
</dbReference>
<organism evidence="1 2">
    <name type="scientific">Algoriphagus aquatilis</name>
    <dbReference type="NCBI Taxonomy" id="490186"/>
    <lineage>
        <taxon>Bacteria</taxon>
        <taxon>Pseudomonadati</taxon>
        <taxon>Bacteroidota</taxon>
        <taxon>Cytophagia</taxon>
        <taxon>Cytophagales</taxon>
        <taxon>Cyclobacteriaceae</taxon>
        <taxon>Algoriphagus</taxon>
    </lineage>
</organism>
<protein>
    <submittedName>
        <fullName evidence="1">Uncharacterized protein</fullName>
    </submittedName>
</protein>
<proteinExistence type="predicted"/>
<dbReference type="EMBL" id="JBHSKS010000007">
    <property type="protein sequence ID" value="MFC5192297.1"/>
    <property type="molecule type" value="Genomic_DNA"/>
</dbReference>
<name>A0ABW0BWJ7_9BACT</name>
<accession>A0ABW0BWJ7</accession>
<gene>
    <name evidence="1" type="ORF">ACFPIK_10995</name>
</gene>
<sequence>MDRREAEFALEKGKYDPTHAFVFSQGLWIPYALELMKKEAVSGDVISLKK</sequence>
<comment type="caution">
    <text evidence="1">The sequence shown here is derived from an EMBL/GenBank/DDBJ whole genome shotgun (WGS) entry which is preliminary data.</text>
</comment>
<evidence type="ECO:0000313" key="1">
    <source>
        <dbReference type="EMBL" id="MFC5192297.1"/>
    </source>
</evidence>
<evidence type="ECO:0000313" key="2">
    <source>
        <dbReference type="Proteomes" id="UP001596163"/>
    </source>
</evidence>